<feature type="non-terminal residue" evidence="1">
    <location>
        <position position="1"/>
    </location>
</feature>
<comment type="caution">
    <text evidence="1">The sequence shown here is derived from an EMBL/GenBank/DDBJ whole genome shotgun (WGS) entry which is preliminary data.</text>
</comment>
<evidence type="ECO:0000313" key="1">
    <source>
        <dbReference type="EMBL" id="KAG0421343.1"/>
    </source>
</evidence>
<gene>
    <name evidence="1" type="ORF">HPB47_002755</name>
</gene>
<evidence type="ECO:0000313" key="2">
    <source>
        <dbReference type="Proteomes" id="UP000805193"/>
    </source>
</evidence>
<keyword evidence="2" id="KW-1185">Reference proteome</keyword>
<reference evidence="1 2" key="1">
    <citation type="journal article" date="2020" name="Cell">
        <title>Large-Scale Comparative Analyses of Tick Genomes Elucidate Their Genetic Diversity and Vector Capacities.</title>
        <authorList>
            <consortium name="Tick Genome and Microbiome Consortium (TIGMIC)"/>
            <person name="Jia N."/>
            <person name="Wang J."/>
            <person name="Shi W."/>
            <person name="Du L."/>
            <person name="Sun Y."/>
            <person name="Zhan W."/>
            <person name="Jiang J.F."/>
            <person name="Wang Q."/>
            <person name="Zhang B."/>
            <person name="Ji P."/>
            <person name="Bell-Sakyi L."/>
            <person name="Cui X.M."/>
            <person name="Yuan T.T."/>
            <person name="Jiang B.G."/>
            <person name="Yang W.F."/>
            <person name="Lam T.T."/>
            <person name="Chang Q.C."/>
            <person name="Ding S.J."/>
            <person name="Wang X.J."/>
            <person name="Zhu J.G."/>
            <person name="Ruan X.D."/>
            <person name="Zhao L."/>
            <person name="Wei J.T."/>
            <person name="Ye R.Z."/>
            <person name="Que T.C."/>
            <person name="Du C.H."/>
            <person name="Zhou Y.H."/>
            <person name="Cheng J.X."/>
            <person name="Dai P.F."/>
            <person name="Guo W.B."/>
            <person name="Han X.H."/>
            <person name="Huang E.J."/>
            <person name="Li L.F."/>
            <person name="Wei W."/>
            <person name="Gao Y.C."/>
            <person name="Liu J.Z."/>
            <person name="Shao H.Z."/>
            <person name="Wang X."/>
            <person name="Wang C.C."/>
            <person name="Yang T.C."/>
            <person name="Huo Q.B."/>
            <person name="Li W."/>
            <person name="Chen H.Y."/>
            <person name="Chen S.E."/>
            <person name="Zhou L.G."/>
            <person name="Ni X.B."/>
            <person name="Tian J.H."/>
            <person name="Sheng Y."/>
            <person name="Liu T."/>
            <person name="Pan Y.S."/>
            <person name="Xia L.Y."/>
            <person name="Li J."/>
            <person name="Zhao F."/>
            <person name="Cao W.C."/>
        </authorList>
    </citation>
    <scope>NUCLEOTIDE SEQUENCE [LARGE SCALE GENOMIC DNA]</scope>
    <source>
        <strain evidence="1">Iper-2018</strain>
    </source>
</reference>
<sequence length="127" mass="13961">WSLSQRIHPLLHPAKARIAKTLAARALSSSPQTKSRGPPLSRRRTRTSFLLFGLTRAGAVVPSAPQCLLRCSWSDTRKTLLCVREKCQTRYCPPLQAAALNTRTAAGCLLPSWARRDAGPTTVLSRK</sequence>
<dbReference type="EMBL" id="JABSTQ010010379">
    <property type="protein sequence ID" value="KAG0421343.1"/>
    <property type="molecule type" value="Genomic_DNA"/>
</dbReference>
<feature type="non-terminal residue" evidence="1">
    <location>
        <position position="127"/>
    </location>
</feature>
<name>A0AC60PLG2_IXOPE</name>
<dbReference type="Proteomes" id="UP000805193">
    <property type="component" value="Unassembled WGS sequence"/>
</dbReference>
<protein>
    <submittedName>
        <fullName evidence="1">Uncharacterized protein</fullName>
    </submittedName>
</protein>
<accession>A0AC60PLG2</accession>
<proteinExistence type="predicted"/>
<organism evidence="1 2">
    <name type="scientific">Ixodes persulcatus</name>
    <name type="common">Taiga tick</name>
    <dbReference type="NCBI Taxonomy" id="34615"/>
    <lineage>
        <taxon>Eukaryota</taxon>
        <taxon>Metazoa</taxon>
        <taxon>Ecdysozoa</taxon>
        <taxon>Arthropoda</taxon>
        <taxon>Chelicerata</taxon>
        <taxon>Arachnida</taxon>
        <taxon>Acari</taxon>
        <taxon>Parasitiformes</taxon>
        <taxon>Ixodida</taxon>
        <taxon>Ixodoidea</taxon>
        <taxon>Ixodidae</taxon>
        <taxon>Ixodinae</taxon>
        <taxon>Ixodes</taxon>
    </lineage>
</organism>